<gene>
    <name evidence="2" type="ORF">Prum_000130</name>
</gene>
<protein>
    <submittedName>
        <fullName evidence="2">Uncharacterized protein</fullName>
    </submittedName>
</protein>
<accession>A0A6V8KVD6</accession>
<dbReference type="Proteomes" id="UP000482960">
    <property type="component" value="Unassembled WGS sequence"/>
</dbReference>
<sequence>MDERWPWMDCPTYDYCGRLPARPVGVATVPVPGLRLPAGTRPPNARTPASVYRRQPRPPLA</sequence>
<proteinExistence type="predicted"/>
<reference evidence="2 3" key="2">
    <citation type="submission" date="2020-03" db="EMBL/GenBank/DDBJ databases">
        <authorList>
            <person name="Ichikawa N."/>
            <person name="Kimura A."/>
            <person name="Kitahashi Y."/>
            <person name="Uohara A."/>
        </authorList>
    </citation>
    <scope>NUCLEOTIDE SEQUENCE [LARGE SCALE GENOMIC DNA]</scope>
    <source>
        <strain evidence="2 3">NBRC 108638</strain>
    </source>
</reference>
<dbReference type="RefSeq" id="WP_173072805.1">
    <property type="nucleotide sequence ID" value="NZ_BAABJB010000008.1"/>
</dbReference>
<evidence type="ECO:0000256" key="1">
    <source>
        <dbReference type="SAM" id="MobiDB-lite"/>
    </source>
</evidence>
<comment type="caution">
    <text evidence="2">The sequence shown here is derived from an EMBL/GenBank/DDBJ whole genome shotgun (WGS) entry which is preliminary data.</text>
</comment>
<dbReference type="EMBL" id="BLPG01000001">
    <property type="protein sequence ID" value="GFJ86371.1"/>
    <property type="molecule type" value="Genomic_DNA"/>
</dbReference>
<feature type="region of interest" description="Disordered" evidence="1">
    <location>
        <begin position="33"/>
        <end position="61"/>
    </location>
</feature>
<dbReference type="AlphaFoldDB" id="A0A6V8KVD6"/>
<organism evidence="2 3">
    <name type="scientific">Phytohabitans rumicis</name>
    <dbReference type="NCBI Taxonomy" id="1076125"/>
    <lineage>
        <taxon>Bacteria</taxon>
        <taxon>Bacillati</taxon>
        <taxon>Actinomycetota</taxon>
        <taxon>Actinomycetes</taxon>
        <taxon>Micromonosporales</taxon>
        <taxon>Micromonosporaceae</taxon>
    </lineage>
</organism>
<evidence type="ECO:0000313" key="2">
    <source>
        <dbReference type="EMBL" id="GFJ86371.1"/>
    </source>
</evidence>
<evidence type="ECO:0000313" key="3">
    <source>
        <dbReference type="Proteomes" id="UP000482960"/>
    </source>
</evidence>
<reference evidence="2 3" key="1">
    <citation type="submission" date="2020-03" db="EMBL/GenBank/DDBJ databases">
        <title>Whole genome shotgun sequence of Phytohabitans rumicis NBRC 108638.</title>
        <authorList>
            <person name="Komaki H."/>
            <person name="Tamura T."/>
        </authorList>
    </citation>
    <scope>NUCLEOTIDE SEQUENCE [LARGE SCALE GENOMIC DNA]</scope>
    <source>
        <strain evidence="2 3">NBRC 108638</strain>
    </source>
</reference>
<keyword evidence="3" id="KW-1185">Reference proteome</keyword>
<name>A0A6V8KVD6_9ACTN</name>